<name>A0AC34RDV4_9BILA</name>
<organism evidence="1 2">
    <name type="scientific">Panagrolaimus sp. JU765</name>
    <dbReference type="NCBI Taxonomy" id="591449"/>
    <lineage>
        <taxon>Eukaryota</taxon>
        <taxon>Metazoa</taxon>
        <taxon>Ecdysozoa</taxon>
        <taxon>Nematoda</taxon>
        <taxon>Chromadorea</taxon>
        <taxon>Rhabditida</taxon>
        <taxon>Tylenchina</taxon>
        <taxon>Panagrolaimomorpha</taxon>
        <taxon>Panagrolaimoidea</taxon>
        <taxon>Panagrolaimidae</taxon>
        <taxon>Panagrolaimus</taxon>
    </lineage>
</organism>
<evidence type="ECO:0000313" key="1">
    <source>
        <dbReference type="Proteomes" id="UP000887576"/>
    </source>
</evidence>
<dbReference type="Proteomes" id="UP000887576">
    <property type="component" value="Unplaced"/>
</dbReference>
<evidence type="ECO:0000313" key="2">
    <source>
        <dbReference type="WBParaSite" id="JU765_v2.g6016.t1"/>
    </source>
</evidence>
<sequence length="131" mass="14474">MPVAMPTPSLDGSEGRGGTDFASTVFQDKIFVFGGEGPTTGTNILTCEFFDGIKWQLFCHLPSDITPLSAVLFPMIPNVEQNISRMYLLPEHLNDFTDYSHGQPRQARFLLSDDSGHESDEESIDSDLSND</sequence>
<protein>
    <submittedName>
        <fullName evidence="2">Uncharacterized protein</fullName>
    </submittedName>
</protein>
<accession>A0AC34RDV4</accession>
<proteinExistence type="predicted"/>
<dbReference type="WBParaSite" id="JU765_v2.g6016.t1">
    <property type="protein sequence ID" value="JU765_v2.g6016.t1"/>
    <property type="gene ID" value="JU765_v2.g6016"/>
</dbReference>
<reference evidence="2" key="1">
    <citation type="submission" date="2022-11" db="UniProtKB">
        <authorList>
            <consortium name="WormBaseParasite"/>
        </authorList>
    </citation>
    <scope>IDENTIFICATION</scope>
</reference>